<comment type="caution">
    <text evidence="3">The sequence shown here is derived from an EMBL/GenBank/DDBJ whole genome shotgun (WGS) entry which is preliminary data.</text>
</comment>
<sequence length="609" mass="66648">MATETVIYVSLALVLLTRIYVFINPPDFLEEHKDPRYHEYRLYRQYHLHKQDDPTLLPSSSPRRSSDTPSMTRDAMPAGLDPLLCGLHPSDELVLLGTEAGAQPFPLRDLSAHMLSPLDPITLSLSPSAAVASSAPRPVTSPTATVSSSSVSARQSEYGIWHQILGSTEANVPVPNYISLDISEIHYSGSLDKFDRDPEVLQSIQELKAGSRDMAKECPTMTMIWEGGRWCCLEGRTLYIFRALEWKGQVRVRVLVDKDPMTLAVTEDYWKAAGMVSTTPARTTNDPGSADAIGSPSRSFPTLTPISLLTSPSGMPEALADPDNNDPDNNDNKSHVRMSAATAGRNAITVGVSLDDNFLTPPSRLRSTLLTSAEFSLPGSPAGHDADDEGGTDDEVESDGYIEDDESDGEVVGEIMDDEQRRRLETLVKAAIDMGRNRVPVRHHSLPTPHRPIPSRKWDTSAGTSQYDRSKTRGQESGKSSAGIWAAMPPPQPQPQPRRPPPAMMPEEDKKTNSVASPPTPPDLASWSKLNTNAIPVKSRKASLGGSLTNMSGFRQHDESRQHERKISIPEFMLPPPLHDEYPYVIIEGPAAGVRENPPRRDSGHGDSP</sequence>
<protein>
    <submittedName>
        <fullName evidence="3">Uncharacterized protein</fullName>
    </submittedName>
</protein>
<accession>A0A9P6RW42</accession>
<gene>
    <name evidence="3" type="ORF">BGZ99_008784</name>
</gene>
<reference evidence="3" key="1">
    <citation type="journal article" date="2020" name="Fungal Divers.">
        <title>Resolving the Mortierellaceae phylogeny through synthesis of multi-gene phylogenetics and phylogenomics.</title>
        <authorList>
            <person name="Vandepol N."/>
            <person name="Liber J."/>
            <person name="Desiro A."/>
            <person name="Na H."/>
            <person name="Kennedy M."/>
            <person name="Barry K."/>
            <person name="Grigoriev I.V."/>
            <person name="Miller A.N."/>
            <person name="O'Donnell K."/>
            <person name="Stajich J.E."/>
            <person name="Bonito G."/>
        </authorList>
    </citation>
    <scope>NUCLEOTIDE SEQUENCE</scope>
    <source>
        <strain evidence="3">REB-010B</strain>
    </source>
</reference>
<dbReference type="EMBL" id="JAAAIP010000007">
    <property type="protein sequence ID" value="KAG0330061.1"/>
    <property type="molecule type" value="Genomic_DNA"/>
</dbReference>
<feature type="region of interest" description="Disordered" evidence="1">
    <location>
        <begin position="52"/>
        <end position="75"/>
    </location>
</feature>
<keyword evidence="2" id="KW-1133">Transmembrane helix</keyword>
<proteinExistence type="predicted"/>
<keyword evidence="2" id="KW-0812">Transmembrane</keyword>
<feature type="region of interest" description="Disordered" evidence="1">
    <location>
        <begin position="438"/>
        <end position="574"/>
    </location>
</feature>
<feature type="region of interest" description="Disordered" evidence="1">
    <location>
        <begin position="374"/>
        <end position="417"/>
    </location>
</feature>
<feature type="transmembrane region" description="Helical" evidence="2">
    <location>
        <begin position="6"/>
        <end position="23"/>
    </location>
</feature>
<dbReference type="AlphaFoldDB" id="A0A9P6RW42"/>
<evidence type="ECO:0000313" key="3">
    <source>
        <dbReference type="EMBL" id="KAG0330061.1"/>
    </source>
</evidence>
<feature type="compositionally biased region" description="Pro residues" evidence="1">
    <location>
        <begin position="488"/>
        <end position="504"/>
    </location>
</feature>
<dbReference type="OrthoDB" id="2445514at2759"/>
<feature type="compositionally biased region" description="Basic and acidic residues" evidence="1">
    <location>
        <begin position="597"/>
        <end position="609"/>
    </location>
</feature>
<feature type="region of interest" description="Disordered" evidence="1">
    <location>
        <begin position="590"/>
        <end position="609"/>
    </location>
</feature>
<feature type="region of interest" description="Disordered" evidence="1">
    <location>
        <begin position="280"/>
        <end position="335"/>
    </location>
</feature>
<organism evidence="3 4">
    <name type="scientific">Dissophora globulifera</name>
    <dbReference type="NCBI Taxonomy" id="979702"/>
    <lineage>
        <taxon>Eukaryota</taxon>
        <taxon>Fungi</taxon>
        <taxon>Fungi incertae sedis</taxon>
        <taxon>Mucoromycota</taxon>
        <taxon>Mortierellomycotina</taxon>
        <taxon>Mortierellomycetes</taxon>
        <taxon>Mortierellales</taxon>
        <taxon>Mortierellaceae</taxon>
        <taxon>Dissophora</taxon>
    </lineage>
</organism>
<feature type="compositionally biased region" description="Acidic residues" evidence="1">
    <location>
        <begin position="386"/>
        <end position="417"/>
    </location>
</feature>
<keyword evidence="2" id="KW-0472">Membrane</keyword>
<feature type="compositionally biased region" description="Polar residues" evidence="1">
    <location>
        <begin position="296"/>
        <end position="313"/>
    </location>
</feature>
<evidence type="ECO:0000256" key="2">
    <source>
        <dbReference type="SAM" id="Phobius"/>
    </source>
</evidence>
<keyword evidence="4" id="KW-1185">Reference proteome</keyword>
<feature type="compositionally biased region" description="Low complexity" evidence="1">
    <location>
        <begin position="54"/>
        <end position="74"/>
    </location>
</feature>
<evidence type="ECO:0000313" key="4">
    <source>
        <dbReference type="Proteomes" id="UP000738325"/>
    </source>
</evidence>
<dbReference type="Proteomes" id="UP000738325">
    <property type="component" value="Unassembled WGS sequence"/>
</dbReference>
<feature type="compositionally biased region" description="Basic and acidic residues" evidence="1">
    <location>
        <begin position="555"/>
        <end position="568"/>
    </location>
</feature>
<name>A0A9P6RW42_9FUNG</name>
<evidence type="ECO:0000256" key="1">
    <source>
        <dbReference type="SAM" id="MobiDB-lite"/>
    </source>
</evidence>